<dbReference type="EMBL" id="BGZK01001404">
    <property type="protein sequence ID" value="GBP79201.1"/>
    <property type="molecule type" value="Genomic_DNA"/>
</dbReference>
<protein>
    <submittedName>
        <fullName evidence="1">Uncharacterized protein</fullName>
    </submittedName>
</protein>
<evidence type="ECO:0000313" key="1">
    <source>
        <dbReference type="EMBL" id="GBP79201.1"/>
    </source>
</evidence>
<name>A0A4C1YRT9_EUMVA</name>
<dbReference type="AlphaFoldDB" id="A0A4C1YRT9"/>
<dbReference type="Proteomes" id="UP000299102">
    <property type="component" value="Unassembled WGS sequence"/>
</dbReference>
<reference evidence="1 2" key="1">
    <citation type="journal article" date="2019" name="Commun. Biol.">
        <title>The bagworm genome reveals a unique fibroin gene that provides high tensile strength.</title>
        <authorList>
            <person name="Kono N."/>
            <person name="Nakamura H."/>
            <person name="Ohtoshi R."/>
            <person name="Tomita M."/>
            <person name="Numata K."/>
            <person name="Arakawa K."/>
        </authorList>
    </citation>
    <scope>NUCLEOTIDE SEQUENCE [LARGE SCALE GENOMIC DNA]</scope>
</reference>
<keyword evidence="2" id="KW-1185">Reference proteome</keyword>
<gene>
    <name evidence="1" type="ORF">EVAR_53067_1</name>
</gene>
<accession>A0A4C1YRT9</accession>
<sequence length="127" mass="14422">MRTRESYSEQSGCARRAGLKSRRHEVRAVIRRCELHYVWFNKSFGVRAAQTAAVINIYNTDLPEVAVFDVRGVSLASVDRSRGQRACEPPKSRCSLPPMDICNTRRVTSTLTVSWVEIRYLMEEGVG</sequence>
<comment type="caution">
    <text evidence="1">The sequence shown here is derived from an EMBL/GenBank/DDBJ whole genome shotgun (WGS) entry which is preliminary data.</text>
</comment>
<proteinExistence type="predicted"/>
<evidence type="ECO:0000313" key="2">
    <source>
        <dbReference type="Proteomes" id="UP000299102"/>
    </source>
</evidence>
<organism evidence="1 2">
    <name type="scientific">Eumeta variegata</name>
    <name type="common">Bagworm moth</name>
    <name type="synonym">Eumeta japonica</name>
    <dbReference type="NCBI Taxonomy" id="151549"/>
    <lineage>
        <taxon>Eukaryota</taxon>
        <taxon>Metazoa</taxon>
        <taxon>Ecdysozoa</taxon>
        <taxon>Arthropoda</taxon>
        <taxon>Hexapoda</taxon>
        <taxon>Insecta</taxon>
        <taxon>Pterygota</taxon>
        <taxon>Neoptera</taxon>
        <taxon>Endopterygota</taxon>
        <taxon>Lepidoptera</taxon>
        <taxon>Glossata</taxon>
        <taxon>Ditrysia</taxon>
        <taxon>Tineoidea</taxon>
        <taxon>Psychidae</taxon>
        <taxon>Oiketicinae</taxon>
        <taxon>Eumeta</taxon>
    </lineage>
</organism>